<evidence type="ECO:0000313" key="2">
    <source>
        <dbReference type="EMBL" id="MBU3853480.1"/>
    </source>
</evidence>
<dbReference type="Proteomes" id="UP000823865">
    <property type="component" value="Unassembled WGS sequence"/>
</dbReference>
<dbReference type="InterPro" id="IPR003141">
    <property type="entry name" value="Pol/His_phosphatase_N"/>
</dbReference>
<organism evidence="2 3">
    <name type="scientific">Candidatus Paraprevotella stercoravium</name>
    <dbReference type="NCBI Taxonomy" id="2838725"/>
    <lineage>
        <taxon>Bacteria</taxon>
        <taxon>Pseudomonadati</taxon>
        <taxon>Bacteroidota</taxon>
        <taxon>Bacteroidia</taxon>
        <taxon>Bacteroidales</taxon>
        <taxon>Prevotellaceae</taxon>
        <taxon>Paraprevotella</taxon>
    </lineage>
</organism>
<gene>
    <name evidence="2" type="ORF">H9789_06650</name>
</gene>
<dbReference type="PANTHER" id="PTHR36928">
    <property type="entry name" value="PHOSPHATASE YCDX-RELATED"/>
    <property type="match status" value="1"/>
</dbReference>
<dbReference type="GO" id="GO:0008270">
    <property type="term" value="F:zinc ion binding"/>
    <property type="evidence" value="ECO:0007669"/>
    <property type="project" value="TreeGrafter"/>
</dbReference>
<reference evidence="2" key="1">
    <citation type="journal article" date="2021" name="PeerJ">
        <title>Extensive microbial diversity within the chicken gut microbiome revealed by metagenomics and culture.</title>
        <authorList>
            <person name="Gilroy R."/>
            <person name="Ravi A."/>
            <person name="Getino M."/>
            <person name="Pursley I."/>
            <person name="Horton D.L."/>
            <person name="Alikhan N.F."/>
            <person name="Baker D."/>
            <person name="Gharbi K."/>
            <person name="Hall N."/>
            <person name="Watson M."/>
            <person name="Adriaenssens E.M."/>
            <person name="Foster-Nyarko E."/>
            <person name="Jarju S."/>
            <person name="Secka A."/>
            <person name="Antonio M."/>
            <person name="Oren A."/>
            <person name="Chaudhuri R.R."/>
            <person name="La Ragione R."/>
            <person name="Hildebrand F."/>
            <person name="Pallen M.J."/>
        </authorList>
    </citation>
    <scope>NUCLEOTIDE SEQUENCE</scope>
    <source>
        <strain evidence="2">G3-2149</strain>
    </source>
</reference>
<dbReference type="SMART" id="SM00481">
    <property type="entry name" value="POLIIIAc"/>
    <property type="match status" value="1"/>
</dbReference>
<dbReference type="GO" id="GO:0042578">
    <property type="term" value="F:phosphoric ester hydrolase activity"/>
    <property type="evidence" value="ECO:0007669"/>
    <property type="project" value="TreeGrafter"/>
</dbReference>
<reference evidence="2" key="2">
    <citation type="submission" date="2021-04" db="EMBL/GenBank/DDBJ databases">
        <authorList>
            <person name="Gilroy R."/>
        </authorList>
    </citation>
    <scope>NUCLEOTIDE SEQUENCE</scope>
    <source>
        <strain evidence="2">G3-2149</strain>
    </source>
</reference>
<dbReference type="NCBIfam" id="NF006702">
    <property type="entry name" value="PRK09248.1"/>
    <property type="match status" value="1"/>
</dbReference>
<dbReference type="AlphaFoldDB" id="A0A9E2L5W4"/>
<dbReference type="EMBL" id="JAHLFU010000141">
    <property type="protein sequence ID" value="MBU3853480.1"/>
    <property type="molecule type" value="Genomic_DNA"/>
</dbReference>
<evidence type="ECO:0000313" key="3">
    <source>
        <dbReference type="Proteomes" id="UP000823865"/>
    </source>
</evidence>
<dbReference type="InterPro" id="IPR016195">
    <property type="entry name" value="Pol/histidinol_Pase-like"/>
</dbReference>
<dbReference type="InterPro" id="IPR050243">
    <property type="entry name" value="PHP_phosphatase"/>
</dbReference>
<dbReference type="SUPFAM" id="SSF89550">
    <property type="entry name" value="PHP domain-like"/>
    <property type="match status" value="1"/>
</dbReference>
<name>A0A9E2L5W4_9BACT</name>
<accession>A0A9E2L5W4</accession>
<dbReference type="GO" id="GO:0005829">
    <property type="term" value="C:cytosol"/>
    <property type="evidence" value="ECO:0007669"/>
    <property type="project" value="TreeGrafter"/>
</dbReference>
<dbReference type="Pfam" id="PF02811">
    <property type="entry name" value="PHP"/>
    <property type="match status" value="1"/>
</dbReference>
<dbReference type="InterPro" id="IPR004013">
    <property type="entry name" value="PHP_dom"/>
</dbReference>
<sequence>MKIVLDLHTHSIASGHAYSTIQEMAAAAAEKGLSFLGITEHGPLVPGAPDPIYFRNLHCVPKFISGVRILHGAELNICDLQGNLDLGEEYYKRFDHVVAGVHKVCFPTSTKLKNTEAVLAAMHNPRVNIISHPADGAATVDLEALVRASRETGTLLEVNNSSMNPLRKNAVARGLNRELLQLCRQYDTPVILGSDAHISFSIADYTYVYELLQETSFPEELVVNVDMQRFNHFTGLQLA</sequence>
<dbReference type="Gene3D" id="3.20.20.140">
    <property type="entry name" value="Metal-dependent hydrolases"/>
    <property type="match status" value="1"/>
</dbReference>
<feature type="domain" description="Polymerase/histidinol phosphatase N-terminal" evidence="1">
    <location>
        <begin position="5"/>
        <end position="79"/>
    </location>
</feature>
<comment type="caution">
    <text evidence="2">The sequence shown here is derived from an EMBL/GenBank/DDBJ whole genome shotgun (WGS) entry which is preliminary data.</text>
</comment>
<evidence type="ECO:0000259" key="1">
    <source>
        <dbReference type="SMART" id="SM00481"/>
    </source>
</evidence>
<proteinExistence type="predicted"/>
<dbReference type="PANTHER" id="PTHR36928:SF1">
    <property type="entry name" value="PHOSPHATASE YCDX-RELATED"/>
    <property type="match status" value="1"/>
</dbReference>
<dbReference type="CDD" id="cd07437">
    <property type="entry name" value="PHP_HisPPase_Ycdx_like"/>
    <property type="match status" value="1"/>
</dbReference>
<protein>
    <submittedName>
        <fullName evidence="2">Phosphatase</fullName>
    </submittedName>
</protein>